<name>A0AAE0P098_9PEZI</name>
<evidence type="ECO:0000313" key="2">
    <source>
        <dbReference type="Proteomes" id="UP001285441"/>
    </source>
</evidence>
<comment type="caution">
    <text evidence="1">The sequence shown here is derived from an EMBL/GenBank/DDBJ whole genome shotgun (WGS) entry which is preliminary data.</text>
</comment>
<proteinExistence type="predicted"/>
<dbReference type="AlphaFoldDB" id="A0AAE0P098"/>
<organism evidence="1 2">
    <name type="scientific">Podospora didyma</name>
    <dbReference type="NCBI Taxonomy" id="330526"/>
    <lineage>
        <taxon>Eukaryota</taxon>
        <taxon>Fungi</taxon>
        <taxon>Dikarya</taxon>
        <taxon>Ascomycota</taxon>
        <taxon>Pezizomycotina</taxon>
        <taxon>Sordariomycetes</taxon>
        <taxon>Sordariomycetidae</taxon>
        <taxon>Sordariales</taxon>
        <taxon>Podosporaceae</taxon>
        <taxon>Podospora</taxon>
    </lineage>
</organism>
<protein>
    <submittedName>
        <fullName evidence="1">Uncharacterized protein</fullName>
    </submittedName>
</protein>
<dbReference type="Proteomes" id="UP001285441">
    <property type="component" value="Unassembled WGS sequence"/>
</dbReference>
<gene>
    <name evidence="1" type="ORF">B0H63DRAFT_539595</name>
</gene>
<reference evidence="1" key="1">
    <citation type="journal article" date="2023" name="Mol. Phylogenet. Evol.">
        <title>Genome-scale phylogeny and comparative genomics of the fungal order Sordariales.</title>
        <authorList>
            <person name="Hensen N."/>
            <person name="Bonometti L."/>
            <person name="Westerberg I."/>
            <person name="Brannstrom I.O."/>
            <person name="Guillou S."/>
            <person name="Cros-Aarteil S."/>
            <person name="Calhoun S."/>
            <person name="Haridas S."/>
            <person name="Kuo A."/>
            <person name="Mondo S."/>
            <person name="Pangilinan J."/>
            <person name="Riley R."/>
            <person name="LaButti K."/>
            <person name="Andreopoulos B."/>
            <person name="Lipzen A."/>
            <person name="Chen C."/>
            <person name="Yan M."/>
            <person name="Daum C."/>
            <person name="Ng V."/>
            <person name="Clum A."/>
            <person name="Steindorff A."/>
            <person name="Ohm R.A."/>
            <person name="Martin F."/>
            <person name="Silar P."/>
            <person name="Natvig D.O."/>
            <person name="Lalanne C."/>
            <person name="Gautier V."/>
            <person name="Ament-Velasquez S.L."/>
            <person name="Kruys A."/>
            <person name="Hutchinson M.I."/>
            <person name="Powell A.J."/>
            <person name="Barry K."/>
            <person name="Miller A.N."/>
            <person name="Grigoriev I.V."/>
            <person name="Debuchy R."/>
            <person name="Gladieux P."/>
            <person name="Hiltunen Thoren M."/>
            <person name="Johannesson H."/>
        </authorList>
    </citation>
    <scope>NUCLEOTIDE SEQUENCE</scope>
    <source>
        <strain evidence="1">CBS 232.78</strain>
    </source>
</reference>
<accession>A0AAE0P098</accession>
<reference evidence="1" key="2">
    <citation type="submission" date="2023-06" db="EMBL/GenBank/DDBJ databases">
        <authorList>
            <consortium name="Lawrence Berkeley National Laboratory"/>
            <person name="Haridas S."/>
            <person name="Hensen N."/>
            <person name="Bonometti L."/>
            <person name="Westerberg I."/>
            <person name="Brannstrom I.O."/>
            <person name="Guillou S."/>
            <person name="Cros-Aarteil S."/>
            <person name="Calhoun S."/>
            <person name="Kuo A."/>
            <person name="Mondo S."/>
            <person name="Pangilinan J."/>
            <person name="Riley R."/>
            <person name="LaButti K."/>
            <person name="Andreopoulos B."/>
            <person name="Lipzen A."/>
            <person name="Chen C."/>
            <person name="Yanf M."/>
            <person name="Daum C."/>
            <person name="Ng V."/>
            <person name="Clum A."/>
            <person name="Steindorff A."/>
            <person name="Ohm R."/>
            <person name="Martin F."/>
            <person name="Silar P."/>
            <person name="Natvig D."/>
            <person name="Lalanne C."/>
            <person name="Gautier V."/>
            <person name="Ament-velasquez S.L."/>
            <person name="Kruys A."/>
            <person name="Hutchinson M.I."/>
            <person name="Powell A.J."/>
            <person name="Barry K."/>
            <person name="Miller A.N."/>
            <person name="Grigoriev I.V."/>
            <person name="Debuchy R."/>
            <person name="Gladieux P."/>
            <person name="Thoren M.H."/>
            <person name="Johannesson H."/>
        </authorList>
    </citation>
    <scope>NUCLEOTIDE SEQUENCE</scope>
    <source>
        <strain evidence="1">CBS 232.78</strain>
    </source>
</reference>
<sequence length="199" mass="21789">MAFSSLRSPDELVTFLLNLPPYSDPNAPEYGTPPLAAAQAHIKKSPVGPQIDFVRATGPECLGSSTTTIESFDFAILTHYIWYFSDSTVLHETLFALVASRASGVPHVLTALATNALESFRDANSMRNLRCCLSPPQIIAAAADAGWGLRDEEKAILTPAGERYGWRETTMLLKKQNYEADVEALKEIEKAKSMLLVND</sequence>
<dbReference type="InterPro" id="IPR029063">
    <property type="entry name" value="SAM-dependent_MTases_sf"/>
</dbReference>
<keyword evidence="2" id="KW-1185">Reference proteome</keyword>
<evidence type="ECO:0000313" key="1">
    <source>
        <dbReference type="EMBL" id="KAK3391031.1"/>
    </source>
</evidence>
<dbReference type="Gene3D" id="3.40.50.150">
    <property type="entry name" value="Vaccinia Virus protein VP39"/>
    <property type="match status" value="1"/>
</dbReference>
<dbReference type="EMBL" id="JAULSW010000002">
    <property type="protein sequence ID" value="KAK3391031.1"/>
    <property type="molecule type" value="Genomic_DNA"/>
</dbReference>